<keyword evidence="1" id="KW-0732">Signal</keyword>
<dbReference type="InterPro" id="IPR052387">
    <property type="entry name" value="Fibrocystin"/>
</dbReference>
<dbReference type="NCBIfam" id="NF012211">
    <property type="entry name" value="tand_rpt_95"/>
    <property type="match status" value="2"/>
</dbReference>
<dbReference type="Gene3D" id="2.60.40.10">
    <property type="entry name" value="Immunoglobulins"/>
    <property type="match status" value="15"/>
</dbReference>
<dbReference type="Pfam" id="PF01833">
    <property type="entry name" value="TIG"/>
    <property type="match status" value="5"/>
</dbReference>
<dbReference type="InterPro" id="IPR005546">
    <property type="entry name" value="Autotransporte_beta"/>
</dbReference>
<dbReference type="CDD" id="cd00603">
    <property type="entry name" value="IPT_PCSR"/>
    <property type="match status" value="1"/>
</dbReference>
<dbReference type="SUPFAM" id="SSF103515">
    <property type="entry name" value="Autotransporter"/>
    <property type="match status" value="1"/>
</dbReference>
<feature type="transmembrane region" description="Helical" evidence="2">
    <location>
        <begin position="20"/>
        <end position="40"/>
    </location>
</feature>
<dbReference type="InterPro" id="IPR014756">
    <property type="entry name" value="Ig_E-set"/>
</dbReference>
<proteinExistence type="predicted"/>
<evidence type="ECO:0000313" key="4">
    <source>
        <dbReference type="EMBL" id="MXN48465.1"/>
    </source>
</evidence>
<dbReference type="CDD" id="cd11304">
    <property type="entry name" value="Cadherin_repeat"/>
    <property type="match status" value="1"/>
</dbReference>
<dbReference type="PANTHER" id="PTHR46769:SF2">
    <property type="entry name" value="FIBROCYSTIN-L ISOFORM 2 PRECURSOR-RELATED"/>
    <property type="match status" value="1"/>
</dbReference>
<dbReference type="InterPro" id="IPR013783">
    <property type="entry name" value="Ig-like_fold"/>
</dbReference>
<dbReference type="Gene3D" id="2.60.40.3440">
    <property type="match status" value="4"/>
</dbReference>
<keyword evidence="2" id="KW-0472">Membrane</keyword>
<dbReference type="Pfam" id="PF05345">
    <property type="entry name" value="He_PIG"/>
    <property type="match status" value="9"/>
</dbReference>
<reference evidence="4 5" key="1">
    <citation type="submission" date="2019-12" db="EMBL/GenBank/DDBJ databases">
        <title>Shinella kummerowiae sp. nov., a symbiotic bacterium isolated from root nodules of the herbal legume Kummerowia stipulacea.</title>
        <authorList>
            <person name="Gao J."/>
        </authorList>
    </citation>
    <scope>NUCLEOTIDE SEQUENCE [LARGE SCALE GENOMIC DNA]</scope>
    <source>
        <strain evidence="4 5">CCBAU 25048</strain>
    </source>
</reference>
<gene>
    <name evidence="4" type="ORF">GR138_24940</name>
</gene>
<dbReference type="SUPFAM" id="SSF81296">
    <property type="entry name" value="E set domains"/>
    <property type="match status" value="5"/>
</dbReference>
<dbReference type="CDD" id="cd00102">
    <property type="entry name" value="IPT"/>
    <property type="match status" value="1"/>
</dbReference>
<dbReference type="SUPFAM" id="SSF49313">
    <property type="entry name" value="Cadherin-like"/>
    <property type="match status" value="9"/>
</dbReference>
<dbReference type="InterPro" id="IPR015919">
    <property type="entry name" value="Cadherin-like_sf"/>
</dbReference>
<dbReference type="InterPro" id="IPR036709">
    <property type="entry name" value="Autotransporte_beta_dom_sf"/>
</dbReference>
<feature type="domain" description="Autotransporter" evidence="3">
    <location>
        <begin position="2293"/>
        <end position="2541"/>
    </location>
</feature>
<evidence type="ECO:0000313" key="5">
    <source>
        <dbReference type="Proteomes" id="UP000435802"/>
    </source>
</evidence>
<accession>A0A6N8SHC4</accession>
<keyword evidence="5" id="KW-1185">Reference proteome</keyword>
<organism evidence="4 5">
    <name type="scientific">Shinella kummerowiae</name>
    <dbReference type="NCBI Taxonomy" id="417745"/>
    <lineage>
        <taxon>Bacteria</taxon>
        <taxon>Pseudomonadati</taxon>
        <taxon>Pseudomonadota</taxon>
        <taxon>Alphaproteobacteria</taxon>
        <taxon>Hyphomicrobiales</taxon>
        <taxon>Rhizobiaceae</taxon>
        <taxon>Shinella</taxon>
    </lineage>
</organism>
<dbReference type="SMART" id="SM00869">
    <property type="entry name" value="Autotransporter"/>
    <property type="match status" value="1"/>
</dbReference>
<comment type="caution">
    <text evidence="4">The sequence shown here is derived from an EMBL/GenBank/DDBJ whole genome shotgun (WGS) entry which is preliminary data.</text>
</comment>
<dbReference type="EMBL" id="WUMK01000010">
    <property type="protein sequence ID" value="MXN48465.1"/>
    <property type="molecule type" value="Genomic_DNA"/>
</dbReference>
<feature type="transmembrane region" description="Helical" evidence="2">
    <location>
        <begin position="60"/>
        <end position="81"/>
    </location>
</feature>
<dbReference type="PANTHER" id="PTHR46769">
    <property type="entry name" value="POLYCYSTIC KIDNEY AND HEPATIC DISEASE 1 (AUTOSOMAL RECESSIVE)-LIKE 1"/>
    <property type="match status" value="1"/>
</dbReference>
<dbReference type="PROSITE" id="PS51208">
    <property type="entry name" value="AUTOTRANSPORTER"/>
    <property type="match status" value="1"/>
</dbReference>
<dbReference type="Pfam" id="PF17963">
    <property type="entry name" value="Big_9"/>
    <property type="match status" value="5"/>
</dbReference>
<dbReference type="GO" id="GO:0005509">
    <property type="term" value="F:calcium ion binding"/>
    <property type="evidence" value="ECO:0007669"/>
    <property type="project" value="InterPro"/>
</dbReference>
<sequence>MWAWGTGSWGGLGAIFKRGYGSLICAWCAVFSAILARLFIPLRGHFASAATLPNRKPAPAFQPVVARLSSAALLFAAVLFGSSLGGTTESRAADCTLSTLTFSAVNDTQTLNGSSCDIFITYAGDSFWGGLHDVAGENAIDYPGVGYSQIYPYPSADSTVTTTNATYKVRSNSAQSDASATDIFTVTLMSVNANAGATDTITLYTCPSYGGGSTCPATKSVAISVNLNVPLSVTGISPASGPASGGTVVTITGANLSEATGVTFGGVAASAYTIDSGTQITATAPAGTAGAVSVLVTAPVGRTAIGTGNQFTYIAAPTVTSVTPTAGPTGGGTSVTITGSGFSGATAVTFGGAAATGYTIISNTLITATAPAGSGTVDIRVTTAGGTSATTAADQYTYVSAPTVTSVSPTAGPTGGGTTVIITGTGFAYASGTGAVKFGATNATYTINSNTQITATSPANSAGTYDITVVTPGGTSATSAADQYTYVSAPTVTSVSTTAGPTAGGTTVTITGTGFASTTAVTFGATAATGFTVTSNTQITATAPAGSAGTVDIRVTTVGGTSATSAADQYTYVTAPTVTSVSPTAGPTAGGTTVTITGTGFSAAAGTGAVKFGATVASYTINSSTQITATSPVSSAGTYDITVTTVGGTSATSASDQYTYVASPVGSSFVHGSVTAYNDGSNTSVPVSLTGHVTNNPTSYAVGSATTAQGGSVTVDSSGVATYTPPLGFRGNDSFTFTGTNLGGTSAPATVIVPVGNPTLSVSLPSGTATVGRAYNSGSAVVTITGGRASYTINSISGLPAGLTDSGGVISGMPDVNGVFTVTVNITDSSLGTGPYSANATATLTVSLPPAPVVSSTAVNGLAYNTGSATATTFSLAALATESPTGFQVGASSYGATVSIDSAGLVSYTPPVGFRGTDVFNYVATNQGGTSNVGQVFVTVNDPVFLVTLPAATGTVGEVYNSGGVAVSISGGNAPYSNFSATGLPDGLSISTTGVISGTPTAAGNATVVITATDSSGGNGSYTSTASATLAIAVPTITISPVTLSNAGIGVSYGAAVTSTGGLAPVTFAVTAGSLPPGLALDPGGVISGTATGGGTYNFTITATDSATTSGPYTGARAYALTVDAATIVLSPAAGALPGGTTGIAYSQTITAADGTAPYSYAVAAGTLPAGLTLAANGTLSGTPTASGTFNFTVTGTDSSTGQGPYSNSNAYSVTIVTPTIALSPSAGALPVGAVGTAYSQTFTASNGTAPYSYAVTSGALPSGLTLSGAGEVSGTPDTEGPYSFDVTATDTYGATVMASYSLAIGVQAPIANAVTLTIAANASAQVVTLDITGGAATSVAVATAASHGTATASGTAIHYTPAAGYSGTDSFTYTATNAAGTSSPATVTVTVTAPTLALSPAAGALPDGTAGTAYSQTFTATNGTAPYSYAVTGGVLPSGLTLSAAGEVSGTPDTDGAYGFDVTATDTYGATGTASYSLTVGVQAPVANAVTLTVAANASAQAVTLDITGGAATSVAVATAASHGTATASGTAIHYTPAAGYSGTDSFTYTATNTAGTSSPATVTVTVTAPTLALSPAAGALPAGTVGASYSQTFTATNGTAPYSYAVTSGVLPGGLTLSGAGEVSGTPDTEGAYSFDVTATDTYGATGTASYSLVVGVQAPIANAVTLTVAANASAQVVTLDITGGAATSVAVATAATHGTATASGTAIHYTPAAGYSGTDTFTYTATNAAGTSPPATVTVTVTAPTLALSPAAGALPAGTVGTAYSQTFTATNGTSPYSYAVTSGALPAGLTLDGTTGKLDGTPTAAGSFDFTVTATDTYGATGTASYSLAMGGLAPIANAVTLTVAANASAKAVTLNITGGAATSVAVATDAAHGTATASKKTITYKPAVGYSGMDTFTYTATNAAGTSLPATVTVTVMPPKIVLSPSAGALPRGTVGKAYSRAITAANGTAPYSYAVTAGTLPAGLALDSAAGTIAGTPTAAGSFGFTITATDAYGATGSATYDIVVKAPVVVFAFTPPAGSLGKTMAGEAYSQQIKATGGAAPLLYSLASGKLPKGMVLNISTGELTGPLDAASKGSYTFTIAVRDNNGATGSASYSLEVTPRQVTAPDHVVNVPAGSTPADVYLNAGATGGPFTAAETTFVEPSNAGTAKIIRGKVAQVGPVSEPIGWYLQFSPNPAFSGAVKVGYRLESALGSSNVGTITYNLHHDVEQVAEDIDALVRGFVETRQSLIADGIYVPGLQERRQMEQATDTVTARMTPSEDGMTASFSTSLAQMDAARNRADGIEDTASSAFNVWIDGAFLAHKRDQNGGKWGSFALLNLGADYLLSDRALIGVSFHLDRMTDPSDADAELTGNGWLAGPYASLEIGKGVFWNTSLLYGGSSNDIDTAFWDGSFDTQRWMIDTAIEGEWQIGEATVLTPKLRAVYFNEKVDDYTVQNDDGDELTIDGFDAEQFRVSLGVEIARNFTLESGATVTPKLGVTAGYAGLDGSGLYGSLTAGVAMQTTDFWMLEASLLLNIEGDGQKSVGATVRAGKQF</sequence>
<evidence type="ECO:0000256" key="1">
    <source>
        <dbReference type="ARBA" id="ARBA00022729"/>
    </source>
</evidence>
<evidence type="ECO:0000256" key="2">
    <source>
        <dbReference type="SAM" id="Phobius"/>
    </source>
</evidence>
<evidence type="ECO:0000259" key="3">
    <source>
        <dbReference type="PROSITE" id="PS51208"/>
    </source>
</evidence>
<dbReference type="SMART" id="SM00429">
    <property type="entry name" value="IPT"/>
    <property type="match status" value="5"/>
</dbReference>
<dbReference type="SMART" id="SM00736">
    <property type="entry name" value="CADG"/>
    <property type="match status" value="2"/>
</dbReference>
<name>A0A6N8SHC4_9HYPH</name>
<dbReference type="InterPro" id="IPR002909">
    <property type="entry name" value="IPT_dom"/>
</dbReference>
<dbReference type="Gene3D" id="2.60.40.2810">
    <property type="match status" value="1"/>
</dbReference>
<dbReference type="GO" id="GO:0016020">
    <property type="term" value="C:membrane"/>
    <property type="evidence" value="ECO:0007669"/>
    <property type="project" value="InterPro"/>
</dbReference>
<keyword evidence="2" id="KW-1133">Transmembrane helix</keyword>
<keyword evidence="2" id="KW-0812">Transmembrane</keyword>
<protein>
    <submittedName>
        <fullName evidence="4">Tandem-95 repeat protein</fullName>
    </submittedName>
</protein>
<dbReference type="InterPro" id="IPR006644">
    <property type="entry name" value="Cadg"/>
</dbReference>
<dbReference type="Proteomes" id="UP000435802">
    <property type="component" value="Unassembled WGS sequence"/>
</dbReference>